<feature type="domain" description="FecR protein" evidence="2">
    <location>
        <begin position="190"/>
        <end position="283"/>
    </location>
</feature>
<sequence length="396" mass="45853">MFMNRANETFRVSEIIFRYILGELADEEKEQLERWLDEKPDHKYLFEDLVKEAKKSEKIKAYGRIDLYEALEDLLRKKRKMEQMRKKRRFITWATGVAAVILPLAIAFMLHIHRGDSGESMEDVKEVVVLPAGKPRAMLQLASGEEIMLTAGTTQRIKQENGIEIKQDSGVIEYRVDKAKDKEIPQFNIISVPRGGEFSLVLSDGTRVWLDAASRLRYPVTFVGKERRVYLEGEAFFDVAKDKESEFVVETKHADVKVFGTSFDVSAYEDEEKTTATLVRGSIGMEVRETGSEIRLKPGEQACLVGKELTKWEVDTEMYSAWREGRLVFSKVRLEDMLRRLARWYDVDIVFSRSELKDFTFTGEVQKYEDFSEILEVIEMTQIARFQVKGKTIVVY</sequence>
<evidence type="ECO:0000313" key="5">
    <source>
        <dbReference type="Proteomes" id="UP001302374"/>
    </source>
</evidence>
<keyword evidence="1" id="KW-1133">Transmembrane helix</keyword>
<name>A0ABZ0G157_9BACT</name>
<dbReference type="Gene3D" id="3.55.50.30">
    <property type="match status" value="1"/>
</dbReference>
<feature type="domain" description="Protein FecR C-terminal" evidence="3">
    <location>
        <begin position="326"/>
        <end position="395"/>
    </location>
</feature>
<dbReference type="PANTHER" id="PTHR30273:SF2">
    <property type="entry name" value="PROTEIN FECR"/>
    <property type="match status" value="1"/>
</dbReference>
<dbReference type="Proteomes" id="UP001302374">
    <property type="component" value="Chromosome"/>
</dbReference>
<accession>A0ABZ0G157</accession>
<dbReference type="Pfam" id="PF04773">
    <property type="entry name" value="FecR"/>
    <property type="match status" value="1"/>
</dbReference>
<dbReference type="EMBL" id="CP043839">
    <property type="protein sequence ID" value="WOF14328.1"/>
    <property type="molecule type" value="Genomic_DNA"/>
</dbReference>
<protein>
    <submittedName>
        <fullName evidence="4">DUF4974 domain-containing protein</fullName>
    </submittedName>
</protein>
<keyword evidence="5" id="KW-1185">Reference proteome</keyword>
<proteinExistence type="predicted"/>
<dbReference type="InterPro" id="IPR006860">
    <property type="entry name" value="FecR"/>
</dbReference>
<evidence type="ECO:0000313" key="4">
    <source>
        <dbReference type="EMBL" id="WOF14328.1"/>
    </source>
</evidence>
<evidence type="ECO:0000259" key="2">
    <source>
        <dbReference type="Pfam" id="PF04773"/>
    </source>
</evidence>
<reference evidence="4 5" key="1">
    <citation type="submission" date="2019-09" db="EMBL/GenBank/DDBJ databases">
        <title>Butyricimonas paravirosa DSM 105722 (=214-4 = JCM 18677 = CCUG 65563).</title>
        <authorList>
            <person name="Le Roy T."/>
            <person name="Cani P.D."/>
        </authorList>
    </citation>
    <scope>NUCLEOTIDE SEQUENCE [LARGE SCALE GENOMIC DNA]</scope>
    <source>
        <strain evidence="4 5">DSM 105722</strain>
    </source>
</reference>
<dbReference type="Pfam" id="PF16344">
    <property type="entry name" value="FecR_C"/>
    <property type="match status" value="1"/>
</dbReference>
<gene>
    <name evidence="4" type="ORF">F1644_19635</name>
</gene>
<feature type="transmembrane region" description="Helical" evidence="1">
    <location>
        <begin position="90"/>
        <end position="112"/>
    </location>
</feature>
<dbReference type="InterPro" id="IPR032508">
    <property type="entry name" value="FecR_C"/>
</dbReference>
<dbReference type="Gene3D" id="2.60.120.1440">
    <property type="match status" value="1"/>
</dbReference>
<organism evidence="4 5">
    <name type="scientific">Butyricimonas paravirosa</name>
    <dbReference type="NCBI Taxonomy" id="1472417"/>
    <lineage>
        <taxon>Bacteria</taxon>
        <taxon>Pseudomonadati</taxon>
        <taxon>Bacteroidota</taxon>
        <taxon>Bacteroidia</taxon>
        <taxon>Bacteroidales</taxon>
        <taxon>Odoribacteraceae</taxon>
        <taxon>Butyricimonas</taxon>
    </lineage>
</organism>
<keyword evidence="1" id="KW-0812">Transmembrane</keyword>
<keyword evidence="1" id="KW-0472">Membrane</keyword>
<dbReference type="InterPro" id="IPR012373">
    <property type="entry name" value="Ferrdict_sens_TM"/>
</dbReference>
<evidence type="ECO:0000259" key="3">
    <source>
        <dbReference type="Pfam" id="PF16344"/>
    </source>
</evidence>
<evidence type="ECO:0000256" key="1">
    <source>
        <dbReference type="SAM" id="Phobius"/>
    </source>
</evidence>
<dbReference type="PANTHER" id="PTHR30273">
    <property type="entry name" value="PERIPLASMIC SIGNAL SENSOR AND SIGMA FACTOR ACTIVATOR FECR-RELATED"/>
    <property type="match status" value="1"/>
</dbReference>